<dbReference type="Pfam" id="PF00990">
    <property type="entry name" value="GGDEF"/>
    <property type="match status" value="1"/>
</dbReference>
<feature type="domain" description="GGDEF" evidence="8">
    <location>
        <begin position="734"/>
        <end position="872"/>
    </location>
</feature>
<dbReference type="InterPro" id="IPR003018">
    <property type="entry name" value="GAF"/>
</dbReference>
<feature type="transmembrane region" description="Helical" evidence="6">
    <location>
        <begin position="353"/>
        <end position="370"/>
    </location>
</feature>
<dbReference type="InterPro" id="IPR050706">
    <property type="entry name" value="Cyclic-di-GMP_PDE-like"/>
</dbReference>
<feature type="transmembrane region" description="Helical" evidence="6">
    <location>
        <begin position="240"/>
        <end position="258"/>
    </location>
</feature>
<evidence type="ECO:0000256" key="3">
    <source>
        <dbReference type="ARBA" id="ARBA00022692"/>
    </source>
</evidence>
<dbReference type="PROSITE" id="PS50887">
    <property type="entry name" value="GGDEF"/>
    <property type="match status" value="1"/>
</dbReference>
<keyword evidence="2" id="KW-1003">Cell membrane</keyword>
<feature type="transmembrane region" description="Helical" evidence="6">
    <location>
        <begin position="36"/>
        <end position="58"/>
    </location>
</feature>
<dbReference type="Gene3D" id="3.30.450.40">
    <property type="match status" value="1"/>
</dbReference>
<dbReference type="InterPro" id="IPR000160">
    <property type="entry name" value="GGDEF_dom"/>
</dbReference>
<keyword evidence="4 6" id="KW-1133">Transmembrane helix</keyword>
<evidence type="ECO:0000256" key="2">
    <source>
        <dbReference type="ARBA" id="ARBA00022475"/>
    </source>
</evidence>
<dbReference type="NCBIfam" id="TIGR00254">
    <property type="entry name" value="GGDEF"/>
    <property type="match status" value="1"/>
</dbReference>
<dbReference type="Pfam" id="PF13185">
    <property type="entry name" value="GAF_2"/>
    <property type="match status" value="1"/>
</dbReference>
<dbReference type="CDD" id="cd01949">
    <property type="entry name" value="GGDEF"/>
    <property type="match status" value="1"/>
</dbReference>
<feature type="transmembrane region" description="Helical" evidence="6">
    <location>
        <begin position="265"/>
        <end position="286"/>
    </location>
</feature>
<dbReference type="SUPFAM" id="SSF55781">
    <property type="entry name" value="GAF domain-like"/>
    <property type="match status" value="1"/>
</dbReference>
<dbReference type="Gene3D" id="3.20.20.450">
    <property type="entry name" value="EAL domain"/>
    <property type="match status" value="1"/>
</dbReference>
<dbReference type="InterPro" id="IPR043128">
    <property type="entry name" value="Rev_trsase/Diguanyl_cyclase"/>
</dbReference>
<dbReference type="PANTHER" id="PTHR33121:SF70">
    <property type="entry name" value="SIGNALING PROTEIN YKOW"/>
    <property type="match status" value="1"/>
</dbReference>
<evidence type="ECO:0000256" key="4">
    <source>
        <dbReference type="ARBA" id="ARBA00022989"/>
    </source>
</evidence>
<dbReference type="InterPro" id="IPR035919">
    <property type="entry name" value="EAL_sf"/>
</dbReference>
<protein>
    <submittedName>
        <fullName evidence="9">EAL domain-containing protein</fullName>
    </submittedName>
</protein>
<name>A0ABS5ZLM6_9PROT</name>
<dbReference type="Gene3D" id="3.30.70.270">
    <property type="match status" value="1"/>
</dbReference>
<reference evidence="9 10" key="1">
    <citation type="journal article" date="2021" name="ISME J.">
        <title>Genomic evolution of the class Acidithiobacillia: deep-branching Proteobacteria living in extreme acidic conditions.</title>
        <authorList>
            <person name="Moya-Beltran A."/>
            <person name="Beard S."/>
            <person name="Rojas-Villalobos C."/>
            <person name="Issotta F."/>
            <person name="Gallardo Y."/>
            <person name="Ulloa R."/>
            <person name="Giaveno A."/>
            <person name="Degli Esposti M."/>
            <person name="Johnson D.B."/>
            <person name="Quatrini R."/>
        </authorList>
    </citation>
    <scope>NUCLEOTIDE SEQUENCE [LARGE SCALE GENOMIC DNA]</scope>
    <source>
        <strain evidence="9 10">ATCC 19703</strain>
    </source>
</reference>
<keyword evidence="3 6" id="KW-0812">Transmembrane</keyword>
<feature type="transmembrane region" description="Helical" evidence="6">
    <location>
        <begin position="214"/>
        <end position="234"/>
    </location>
</feature>
<evidence type="ECO:0000313" key="10">
    <source>
        <dbReference type="Proteomes" id="UP001197028"/>
    </source>
</evidence>
<evidence type="ECO:0000259" key="7">
    <source>
        <dbReference type="PROSITE" id="PS50883"/>
    </source>
</evidence>
<comment type="caution">
    <text evidence="9">The sequence shown here is derived from an EMBL/GenBank/DDBJ whole genome shotgun (WGS) entry which is preliminary data.</text>
</comment>
<feature type="domain" description="EAL" evidence="7">
    <location>
        <begin position="876"/>
        <end position="1127"/>
    </location>
</feature>
<dbReference type="CDD" id="cd01948">
    <property type="entry name" value="EAL"/>
    <property type="match status" value="1"/>
</dbReference>
<feature type="transmembrane region" description="Helical" evidence="6">
    <location>
        <begin position="143"/>
        <end position="161"/>
    </location>
</feature>
<evidence type="ECO:0000256" key="1">
    <source>
        <dbReference type="ARBA" id="ARBA00004651"/>
    </source>
</evidence>
<keyword evidence="10" id="KW-1185">Reference proteome</keyword>
<dbReference type="PROSITE" id="PS50883">
    <property type="entry name" value="EAL"/>
    <property type="match status" value="1"/>
</dbReference>
<dbReference type="SUPFAM" id="SSF55073">
    <property type="entry name" value="Nucleotide cyclase"/>
    <property type="match status" value="1"/>
</dbReference>
<dbReference type="PANTHER" id="PTHR33121">
    <property type="entry name" value="CYCLIC DI-GMP PHOSPHODIESTERASE PDEF"/>
    <property type="match status" value="1"/>
</dbReference>
<proteinExistence type="predicted"/>
<comment type="subcellular location">
    <subcellularLocation>
        <location evidence="1">Cell membrane</location>
        <topology evidence="1">Multi-pass membrane protein</topology>
    </subcellularLocation>
</comment>
<dbReference type="SMART" id="SM00052">
    <property type="entry name" value="EAL"/>
    <property type="match status" value="1"/>
</dbReference>
<dbReference type="Proteomes" id="UP001197028">
    <property type="component" value="Unassembled WGS sequence"/>
</dbReference>
<dbReference type="InterPro" id="IPR007895">
    <property type="entry name" value="MASE1"/>
</dbReference>
<keyword evidence="5 6" id="KW-0472">Membrane</keyword>
<dbReference type="InterPro" id="IPR029787">
    <property type="entry name" value="Nucleotide_cyclase"/>
</dbReference>
<feature type="transmembrane region" description="Helical" evidence="6">
    <location>
        <begin position="298"/>
        <end position="319"/>
    </location>
</feature>
<dbReference type="SMART" id="SM00267">
    <property type="entry name" value="GGDEF"/>
    <property type="match status" value="1"/>
</dbReference>
<dbReference type="Pfam" id="PF05231">
    <property type="entry name" value="MASE1"/>
    <property type="match status" value="1"/>
</dbReference>
<evidence type="ECO:0000256" key="6">
    <source>
        <dbReference type="SAM" id="Phobius"/>
    </source>
</evidence>
<feature type="transmembrane region" description="Helical" evidence="6">
    <location>
        <begin position="181"/>
        <end position="202"/>
    </location>
</feature>
<gene>
    <name evidence="9" type="ORF">HJG40_01535</name>
</gene>
<feature type="transmembrane region" description="Helical" evidence="6">
    <location>
        <begin position="110"/>
        <end position="131"/>
    </location>
</feature>
<dbReference type="EMBL" id="JABELD010000011">
    <property type="protein sequence ID" value="MBU2737512.1"/>
    <property type="molecule type" value="Genomic_DNA"/>
</dbReference>
<dbReference type="SUPFAM" id="SSF141868">
    <property type="entry name" value="EAL domain-like"/>
    <property type="match status" value="1"/>
</dbReference>
<evidence type="ECO:0000259" key="8">
    <source>
        <dbReference type="PROSITE" id="PS50887"/>
    </source>
</evidence>
<dbReference type="InterPro" id="IPR001633">
    <property type="entry name" value="EAL_dom"/>
</dbReference>
<dbReference type="InterPro" id="IPR029016">
    <property type="entry name" value="GAF-like_dom_sf"/>
</dbReference>
<accession>A0ABS5ZLM6</accession>
<organism evidence="9 10">
    <name type="scientific">Acidithiobacillus concretivorus</name>
    <dbReference type="NCBI Taxonomy" id="3063952"/>
    <lineage>
        <taxon>Bacteria</taxon>
        <taxon>Pseudomonadati</taxon>
        <taxon>Pseudomonadota</taxon>
        <taxon>Acidithiobacillia</taxon>
        <taxon>Acidithiobacillales</taxon>
        <taxon>Acidithiobacillaceae</taxon>
        <taxon>Acidithiobacillus</taxon>
    </lineage>
</organism>
<evidence type="ECO:0000256" key="5">
    <source>
        <dbReference type="ARBA" id="ARBA00023136"/>
    </source>
</evidence>
<sequence>MLPITRSWGEHRAEAAPYMPLGHWISRSARSRLYPYLLDQITVLAGLVLLNQFAGILIPDPAQHWYLSVWVSSGLYVFLVMRRGNGLWPGLLLGGFLGGWSLGYSPFNAFGLAAGELLSAWISVRLMYRWTADWNSLRYRNDLLSFMIFPGVLNGVMAGLWGTVWQQTSISWTSSAIPFDMLSNGSGVSFGVLLVTSNLLSWQKGQRWRELVSGGAWFWFFSGFAVAATTMLFWHRYAEFTGIVGLVFLLLLPILWALTRFPVDAVSRLVLLLFLIAIAGTARGLGPFSATMPLHPMAVLQIMGMGMISVVLFASAMMAESARHREALRHGNRWLERRVEERTLALRQSQKELLVRGLVIGAVSAVNRLFSENVGQDENLIFQGFCEILQRQLELPLVWIVKDGNALDTAVLCAVAGPLASTFRTVLEQAPDLVDEARDKVRLWKTWGDFSKSHQLGNSITQDFTWPDGRLGHITLQRAQGAGFPDQVTEILRQVAADLQDFLQRQHDYFSLQRTRALQQALLRAGEVTLAAEDMQGLLQKSCQQLIDSGIFIATWIARPAADGCMDALAYAGWSASNALKRRWPVSADLPEGQTVGARAWRADALVVQQDYLVDPLIQPWRAQALEYGWRAAAALPIEHGGERWAILAVIGDRPQMFSDDICDVLSQVARLVGHGLDELVLKQKLAEEKMQIEEARQKLEKVAFYDPLTGLANRRLLESQLEQAMARQQRQDHVLAVCMLDLDRFKPINDAFGHEAGDQVLVSLGHRLAEVLRKNDMVGRFGGDEFVILLESVQNQDDLYQILRKIEHAMTSPIQLENGQSVRVGLSIGVSVYTGAEKMLSPEELLRQADRALYESKNNKNERDACWILHEPSTALERAPLAQRLLASGQLLVLYQPVWDTQSSRVAGMESLARLQAEDGSILTPRDFLPQLRGSHLCHLTQRMLAQSLEDLNSLGEAGDGLWVSVNIDPQSLTKPCIRQIRQIILNSGLNPARIILEILEGTDFLERNSALELLRQIRALGVRLALDDVGSAYASLLRLKELPVDEIKLDQGFVRTLAQRPDDLHFVLAVRDLAQGLEVDLVVEGVENEAILDAMMTLNIPLLQGRHIARPMSISRLRTWLRRKQPVRTHPSTLLGIYAAQMANHNLLTKMACQNPHLMHAETLSDDKSCPIHAYLQSLEPTNQDLLMRQHQLYHRELGSLLRQLAVDRDQADWVALNQTEESFLRLLREAWQKQSH</sequence>
<dbReference type="Pfam" id="PF00563">
    <property type="entry name" value="EAL"/>
    <property type="match status" value="1"/>
</dbReference>
<feature type="transmembrane region" description="Helical" evidence="6">
    <location>
        <begin position="64"/>
        <end position="80"/>
    </location>
</feature>
<evidence type="ECO:0000313" key="9">
    <source>
        <dbReference type="EMBL" id="MBU2737512.1"/>
    </source>
</evidence>